<proteinExistence type="predicted"/>
<dbReference type="EMBL" id="JAAMPC010000004">
    <property type="protein sequence ID" value="KAG2314511.1"/>
    <property type="molecule type" value="Genomic_DNA"/>
</dbReference>
<evidence type="ECO:0000313" key="3">
    <source>
        <dbReference type="Proteomes" id="UP000886595"/>
    </source>
</evidence>
<dbReference type="InterPro" id="IPR012340">
    <property type="entry name" value="NA-bd_OB-fold"/>
</dbReference>
<dbReference type="Proteomes" id="UP000886595">
    <property type="component" value="Unassembled WGS sequence"/>
</dbReference>
<accession>A0A8X7VNG2</accession>
<dbReference type="Gene3D" id="2.40.50.140">
    <property type="entry name" value="Nucleic acid-binding proteins"/>
    <property type="match status" value="1"/>
</dbReference>
<gene>
    <name evidence="2" type="ORF">Bca52824_017633</name>
</gene>
<comment type="caution">
    <text evidence="2">The sequence shown here is derived from an EMBL/GenBank/DDBJ whole genome shotgun (WGS) entry which is preliminary data.</text>
</comment>
<dbReference type="SUPFAM" id="SSF50249">
    <property type="entry name" value="Nucleic acid-binding proteins"/>
    <property type="match status" value="1"/>
</dbReference>
<feature type="region of interest" description="Disordered" evidence="1">
    <location>
        <begin position="255"/>
        <end position="329"/>
    </location>
</feature>
<protein>
    <recommendedName>
        <fullName evidence="4">Replication factor A C-terminal domain-containing protein</fullName>
    </recommendedName>
</protein>
<evidence type="ECO:0000313" key="2">
    <source>
        <dbReference type="EMBL" id="KAG2314511.1"/>
    </source>
</evidence>
<dbReference type="PANTHER" id="PTHR47165:SF4">
    <property type="entry name" value="OS03G0429900 PROTEIN"/>
    <property type="match status" value="1"/>
</dbReference>
<evidence type="ECO:0008006" key="4">
    <source>
        <dbReference type="Google" id="ProtNLM"/>
    </source>
</evidence>
<organism evidence="2 3">
    <name type="scientific">Brassica carinata</name>
    <name type="common">Ethiopian mustard</name>
    <name type="synonym">Abyssinian cabbage</name>
    <dbReference type="NCBI Taxonomy" id="52824"/>
    <lineage>
        <taxon>Eukaryota</taxon>
        <taxon>Viridiplantae</taxon>
        <taxon>Streptophyta</taxon>
        <taxon>Embryophyta</taxon>
        <taxon>Tracheophyta</taxon>
        <taxon>Spermatophyta</taxon>
        <taxon>Magnoliopsida</taxon>
        <taxon>eudicotyledons</taxon>
        <taxon>Gunneridae</taxon>
        <taxon>Pentapetalae</taxon>
        <taxon>rosids</taxon>
        <taxon>malvids</taxon>
        <taxon>Brassicales</taxon>
        <taxon>Brassicaceae</taxon>
        <taxon>Brassiceae</taxon>
        <taxon>Brassica</taxon>
    </lineage>
</organism>
<feature type="compositionally biased region" description="Polar residues" evidence="1">
    <location>
        <begin position="298"/>
        <end position="308"/>
    </location>
</feature>
<sequence>MVCMIRFAKIGFYRGDVQITNAFDSSLICFDPDLPECLALKESVPNDEFTLSLTDPKKDKRVNKNQTDDWNDVGIKPISEIIIATQEEDCKIICSIESIDTDWGWFYFGHVSRNRCNKRCRMIKSSAVGNLTPSDKPLFRCTTCGATTTTVSPQFKLHLIVKDDTSTCKLMLLDTVAKVVVGCEAESIWDGSYEEIEDPDILPQAITDLVGKSFCFGLTLASENVKNASDIFLVSQVWSGDKVLQIESNSEPITHVSSASSIMSGGEVSLTEKTEANSSEGSSTPFSKRTMKRKQIDPSKQQVDSAQETDSKTRRKQNSGMAVRVDRNQNRTLTTSLDVPLSSVFKTLFQDFLYIPPVGVDSGAGQASHENLQRSCITSLAYKSGIRKRPRAGLEDNTDKKIFMDRLEEDFDSDAFHQEMSGDESEEDGNASAYDSDFEGILK</sequence>
<feature type="region of interest" description="Disordered" evidence="1">
    <location>
        <begin position="413"/>
        <end position="443"/>
    </location>
</feature>
<dbReference type="PANTHER" id="PTHR47165">
    <property type="entry name" value="OS03G0429900 PROTEIN"/>
    <property type="match status" value="1"/>
</dbReference>
<dbReference type="OrthoDB" id="1098659at2759"/>
<reference evidence="2 3" key="1">
    <citation type="submission" date="2020-02" db="EMBL/GenBank/DDBJ databases">
        <authorList>
            <person name="Ma Q."/>
            <person name="Huang Y."/>
            <person name="Song X."/>
            <person name="Pei D."/>
        </authorList>
    </citation>
    <scope>NUCLEOTIDE SEQUENCE [LARGE SCALE GENOMIC DNA]</scope>
    <source>
        <strain evidence="2">Sxm20200214</strain>
        <tissue evidence="2">Leaf</tissue>
    </source>
</reference>
<name>A0A8X7VNG2_BRACI</name>
<dbReference type="AlphaFoldDB" id="A0A8X7VNG2"/>
<keyword evidence="3" id="KW-1185">Reference proteome</keyword>
<feature type="compositionally biased region" description="Polar residues" evidence="1">
    <location>
        <begin position="276"/>
        <end position="287"/>
    </location>
</feature>
<evidence type="ECO:0000256" key="1">
    <source>
        <dbReference type="SAM" id="MobiDB-lite"/>
    </source>
</evidence>